<keyword evidence="2" id="KW-1185">Reference proteome</keyword>
<reference evidence="3" key="1">
    <citation type="submission" date="2017-02" db="UniProtKB">
        <authorList>
            <consortium name="WormBaseParasite"/>
        </authorList>
    </citation>
    <scope>IDENTIFICATION</scope>
</reference>
<proteinExistence type="predicted"/>
<gene>
    <name evidence="1" type="ORF">EVEC_LOCUS4144</name>
</gene>
<reference evidence="1 2" key="2">
    <citation type="submission" date="2018-10" db="EMBL/GenBank/DDBJ databases">
        <authorList>
            <consortium name="Pathogen Informatics"/>
        </authorList>
    </citation>
    <scope>NUCLEOTIDE SEQUENCE [LARGE SCALE GENOMIC DNA]</scope>
</reference>
<dbReference type="EMBL" id="UXUI01007775">
    <property type="protein sequence ID" value="VDD89393.1"/>
    <property type="molecule type" value="Genomic_DNA"/>
</dbReference>
<sequence>MVTSSYNKEKIKPQPVHSALSSENQCPVFYPPLCINPYFCWRAGDDASPAILHLFMLIESSVHSIRVDYLT</sequence>
<dbReference type="WBParaSite" id="EVEC_0000443601-mRNA-1">
    <property type="protein sequence ID" value="EVEC_0000443601-mRNA-1"/>
    <property type="gene ID" value="EVEC_0000443601"/>
</dbReference>
<protein>
    <submittedName>
        <fullName evidence="3">Ovule protein</fullName>
    </submittedName>
</protein>
<organism evidence="3">
    <name type="scientific">Enterobius vermicularis</name>
    <name type="common">Human pinworm</name>
    <dbReference type="NCBI Taxonomy" id="51028"/>
    <lineage>
        <taxon>Eukaryota</taxon>
        <taxon>Metazoa</taxon>
        <taxon>Ecdysozoa</taxon>
        <taxon>Nematoda</taxon>
        <taxon>Chromadorea</taxon>
        <taxon>Rhabditida</taxon>
        <taxon>Spirurina</taxon>
        <taxon>Oxyuridomorpha</taxon>
        <taxon>Oxyuroidea</taxon>
        <taxon>Oxyuridae</taxon>
        <taxon>Enterobius</taxon>
    </lineage>
</organism>
<evidence type="ECO:0000313" key="3">
    <source>
        <dbReference type="WBParaSite" id="EVEC_0000443601-mRNA-1"/>
    </source>
</evidence>
<dbReference type="AlphaFoldDB" id="A0A0N4V328"/>
<dbReference type="Proteomes" id="UP000274131">
    <property type="component" value="Unassembled WGS sequence"/>
</dbReference>
<evidence type="ECO:0000313" key="2">
    <source>
        <dbReference type="Proteomes" id="UP000274131"/>
    </source>
</evidence>
<accession>A0A0N4V328</accession>
<evidence type="ECO:0000313" key="1">
    <source>
        <dbReference type="EMBL" id="VDD89393.1"/>
    </source>
</evidence>
<name>A0A0N4V328_ENTVE</name>